<dbReference type="InterPro" id="IPR042070">
    <property type="entry name" value="PucR_C-HTH_sf"/>
</dbReference>
<evidence type="ECO:0000313" key="3">
    <source>
        <dbReference type="EMBL" id="MCG4618613.1"/>
    </source>
</evidence>
<protein>
    <submittedName>
        <fullName evidence="3">PucR family transcriptional regulator</fullName>
    </submittedName>
</protein>
<dbReference type="Proteomes" id="UP001200537">
    <property type="component" value="Unassembled WGS sequence"/>
</dbReference>
<dbReference type="Gene3D" id="1.10.10.2840">
    <property type="entry name" value="PucR C-terminal helix-turn-helix domain"/>
    <property type="match status" value="1"/>
</dbReference>
<dbReference type="SUPFAM" id="SSF46689">
    <property type="entry name" value="Homeodomain-like"/>
    <property type="match status" value="1"/>
</dbReference>
<dbReference type="PANTHER" id="PTHR33744:SF1">
    <property type="entry name" value="DNA-BINDING TRANSCRIPTIONAL ACTIVATOR ADER"/>
    <property type="match status" value="1"/>
</dbReference>
<dbReference type="PANTHER" id="PTHR33744">
    <property type="entry name" value="CARBOHYDRATE DIACID REGULATOR"/>
    <property type="match status" value="1"/>
</dbReference>
<dbReference type="EMBL" id="JAKNHJ010000020">
    <property type="protein sequence ID" value="MCG4618613.1"/>
    <property type="molecule type" value="Genomic_DNA"/>
</dbReference>
<dbReference type="RefSeq" id="WP_024058411.1">
    <property type="nucleotide sequence ID" value="NZ_JAGZVZ010000008.1"/>
</dbReference>
<gene>
    <name evidence="3" type="ORF">L0M99_08940</name>
</gene>
<dbReference type="InterPro" id="IPR012914">
    <property type="entry name" value="PucR_dom"/>
</dbReference>
<accession>A0AAJ1BCZ6</accession>
<dbReference type="AlphaFoldDB" id="A0AAJ1BCZ6"/>
<dbReference type="InterPro" id="IPR009057">
    <property type="entry name" value="Homeodomain-like_sf"/>
</dbReference>
<evidence type="ECO:0000259" key="1">
    <source>
        <dbReference type="Pfam" id="PF07905"/>
    </source>
</evidence>
<evidence type="ECO:0000313" key="4">
    <source>
        <dbReference type="Proteomes" id="UP001200537"/>
    </source>
</evidence>
<dbReference type="Pfam" id="PF07905">
    <property type="entry name" value="PucR"/>
    <property type="match status" value="1"/>
</dbReference>
<name>A0AAJ1BCZ6_9ACTO</name>
<proteinExistence type="predicted"/>
<feature type="domain" description="PucR C-terminal helix-turn-helix" evidence="2">
    <location>
        <begin position="442"/>
        <end position="498"/>
    </location>
</feature>
<feature type="domain" description="Purine catabolism PurC-like" evidence="1">
    <location>
        <begin position="31"/>
        <end position="128"/>
    </location>
</feature>
<reference evidence="3" key="1">
    <citation type="submission" date="2022-01" db="EMBL/GenBank/DDBJ databases">
        <title>Collection of gut derived symbiotic bacterial strains cultured from healthy donors.</title>
        <authorList>
            <person name="Lin H."/>
            <person name="Kohout C."/>
            <person name="Waligurski E."/>
            <person name="Pamer E.G."/>
        </authorList>
    </citation>
    <scope>NUCLEOTIDE SEQUENCE</scope>
    <source>
        <strain evidence="3">DFI.7.46</strain>
    </source>
</reference>
<sequence length="503" mass="54602">MHNVYMITVQALLGRPHLHIQSLWCPNPSAKLRWVATSEQINPATFLEGNELLLTTSAGNPKGASGWLEYAQRLVTGGITTLGFGLGVSHDTVPPLLVQAARKTGLNLIEVAPDQSFVALSQEVAQMIEVEATSGKYKLTALQQRLIQASAQPRSIDTITRELARGIGARVIIRDKVGRVVAQAAAPTLPADLGEFSEQSWERFSANTAQLSFETEEGYCLFTPINALGQETAWLQACWSVFPQPWQQQALSQAGLLVASALANFRFVASYHGRLLQRAFELLLSGELGAAQILTEMAFPLSRPLSGRYVPVVVAGEEGALRALAARVERAVTKTMPPPLWRFGAENLEMAIPVAALPLTLSNFSRKEFSALRAGVGQDYPISRFNAGLAGARQALRHTGNTQPVARWEEISRSGLLQVMGRETVAAFSQQFLLPLRGEADLLALLEQYVATKGNRQQMAKTLGLHRNTVAKRLEKLQSKLGVNLAEAGAQASAWVALQGRNS</sequence>
<comment type="caution">
    <text evidence="3">The sequence shown here is derived from an EMBL/GenBank/DDBJ whole genome shotgun (WGS) entry which is preliminary data.</text>
</comment>
<dbReference type="InterPro" id="IPR051448">
    <property type="entry name" value="CdaR-like_regulators"/>
</dbReference>
<dbReference type="Pfam" id="PF13556">
    <property type="entry name" value="HTH_30"/>
    <property type="match status" value="1"/>
</dbReference>
<dbReference type="InterPro" id="IPR025736">
    <property type="entry name" value="PucR_C-HTH_dom"/>
</dbReference>
<organism evidence="3 4">
    <name type="scientific">Varibaculum cambriense</name>
    <dbReference type="NCBI Taxonomy" id="184870"/>
    <lineage>
        <taxon>Bacteria</taxon>
        <taxon>Bacillati</taxon>
        <taxon>Actinomycetota</taxon>
        <taxon>Actinomycetes</taxon>
        <taxon>Actinomycetales</taxon>
        <taxon>Actinomycetaceae</taxon>
        <taxon>Varibaculum</taxon>
    </lineage>
</organism>
<evidence type="ECO:0000259" key="2">
    <source>
        <dbReference type="Pfam" id="PF13556"/>
    </source>
</evidence>